<dbReference type="Proteomes" id="UP001634154">
    <property type="component" value="Unassembled WGS sequence"/>
</dbReference>
<dbReference type="RefSeq" id="WP_409355569.1">
    <property type="nucleotide sequence ID" value="NZ_JBJXVJ010000001.1"/>
</dbReference>
<organism evidence="1 2">
    <name type="scientific">Chryseobacterium kwangjuense</name>
    <dbReference type="NCBI Taxonomy" id="267125"/>
    <lineage>
        <taxon>Bacteria</taxon>
        <taxon>Pseudomonadati</taxon>
        <taxon>Bacteroidota</taxon>
        <taxon>Flavobacteriia</taxon>
        <taxon>Flavobacteriales</taxon>
        <taxon>Weeksellaceae</taxon>
        <taxon>Chryseobacterium group</taxon>
        <taxon>Chryseobacterium</taxon>
    </lineage>
</organism>
<gene>
    <name evidence="1" type="ORF">ACKW6Q_02290</name>
</gene>
<name>A0ABW9JXS5_9FLAO</name>
<evidence type="ECO:0000313" key="2">
    <source>
        <dbReference type="Proteomes" id="UP001634154"/>
    </source>
</evidence>
<proteinExistence type="predicted"/>
<reference evidence="1 2" key="1">
    <citation type="submission" date="2024-12" db="EMBL/GenBank/DDBJ databases">
        <title>Draft genome sequence of Chryseobacterium kwangjuense AG447.</title>
        <authorList>
            <person name="Cheptsov V.S."/>
            <person name="Belov A."/>
            <person name="Zavarzina A.G."/>
        </authorList>
    </citation>
    <scope>NUCLEOTIDE SEQUENCE [LARGE SCALE GENOMIC DNA]</scope>
    <source>
        <strain evidence="1 2">AG447</strain>
    </source>
</reference>
<comment type="caution">
    <text evidence="1">The sequence shown here is derived from an EMBL/GenBank/DDBJ whole genome shotgun (WGS) entry which is preliminary data.</text>
</comment>
<sequence length="489" mass="56951">MKNLTDTRNKIINLKESKTLTFVSDSHYLNDNTFFLEKDNSKYTFVTTSDVIPGVQDHKELHFEKGKEYTLTNESENYYFDGSNIFLTNIDYTDDNKKIVKGVINALSTVKDIERKKKLFKRFILPLEEKKLQLNDFEKSSFTAAINDRTLYKHYIKISAVSYNFEVYEIKLELSNYIFIDCDAEIEEKVFQKICFNILLAIAFIKGNLYHNEAYIFGYEENKLENAVEISYYSMNVEIESNNPIFTTNMYNVYREEFNAMNDDEKDTTFKKSYQSDVHNFDSGILSNLINLLCEEEKVQRTAILFLYGHIASLEVRLPNYFVALEAITSYVVKTKKKDNNRLNPIKDNEIAQTLISDIIRHIEKYTNENNLTSDDINIEILKRKLDSFNSPPNADKLSEPFALVGYSLTGEQSRILKQRNSFLHGSFVKFIDDDAAFKEALYVGLRVQFLISVLVLKSADFSGKIINYAKLWDYMTDKKINENKLIKI</sequence>
<evidence type="ECO:0000313" key="1">
    <source>
        <dbReference type="EMBL" id="MFN1215793.1"/>
    </source>
</evidence>
<accession>A0ABW9JXS5</accession>
<keyword evidence="2" id="KW-1185">Reference proteome</keyword>
<dbReference type="EMBL" id="JBJXVJ010000001">
    <property type="protein sequence ID" value="MFN1215793.1"/>
    <property type="molecule type" value="Genomic_DNA"/>
</dbReference>
<evidence type="ECO:0008006" key="3">
    <source>
        <dbReference type="Google" id="ProtNLM"/>
    </source>
</evidence>
<protein>
    <recommendedName>
        <fullName evidence="3">ApeA N-terminal domain-containing protein</fullName>
    </recommendedName>
</protein>